<dbReference type="EC" id="2.7.11.1" evidence="2"/>
<dbReference type="GO" id="GO:0005524">
    <property type="term" value="F:ATP binding"/>
    <property type="evidence" value="ECO:0007669"/>
    <property type="project" value="UniProtKB-UniRule"/>
</dbReference>
<feature type="compositionally biased region" description="Low complexity" evidence="15">
    <location>
        <begin position="550"/>
        <end position="559"/>
    </location>
</feature>
<dbReference type="FunFam" id="3.30.200.20:FF:000162">
    <property type="entry name" value="Adenine nucleotide alpha hydrolase-like domain kinase"/>
    <property type="match status" value="1"/>
</dbReference>
<dbReference type="InterPro" id="IPR000719">
    <property type="entry name" value="Prot_kinase_dom"/>
</dbReference>
<comment type="catalytic activity">
    <reaction evidence="13">
        <text>L-seryl-[protein] + ATP = O-phospho-L-seryl-[protein] + ADP + H(+)</text>
        <dbReference type="Rhea" id="RHEA:17989"/>
        <dbReference type="Rhea" id="RHEA-COMP:9863"/>
        <dbReference type="Rhea" id="RHEA-COMP:11604"/>
        <dbReference type="ChEBI" id="CHEBI:15378"/>
        <dbReference type="ChEBI" id="CHEBI:29999"/>
        <dbReference type="ChEBI" id="CHEBI:30616"/>
        <dbReference type="ChEBI" id="CHEBI:83421"/>
        <dbReference type="ChEBI" id="CHEBI:456216"/>
        <dbReference type="EC" id="2.7.11.1"/>
    </reaction>
</comment>
<dbReference type="GO" id="GO:0004674">
    <property type="term" value="F:protein serine/threonine kinase activity"/>
    <property type="evidence" value="ECO:0007669"/>
    <property type="project" value="UniProtKB-KW"/>
</dbReference>
<keyword evidence="19" id="KW-1185">Reference proteome</keyword>
<dbReference type="InterPro" id="IPR017441">
    <property type="entry name" value="Protein_kinase_ATP_BS"/>
</dbReference>
<dbReference type="Proteomes" id="UP000027138">
    <property type="component" value="Unassembled WGS sequence"/>
</dbReference>
<evidence type="ECO:0000256" key="1">
    <source>
        <dbReference type="ARBA" id="ARBA00004162"/>
    </source>
</evidence>
<keyword evidence="5" id="KW-0808">Transferase</keyword>
<dbReference type="InterPro" id="IPR008266">
    <property type="entry name" value="Tyr_kinase_AS"/>
</dbReference>
<evidence type="ECO:0000256" key="10">
    <source>
        <dbReference type="ARBA" id="ARBA00022989"/>
    </source>
</evidence>
<evidence type="ECO:0000256" key="14">
    <source>
        <dbReference type="PROSITE-ProRule" id="PRU10141"/>
    </source>
</evidence>
<dbReference type="SMART" id="SM00219">
    <property type="entry name" value="TyrKc"/>
    <property type="match status" value="1"/>
</dbReference>
<evidence type="ECO:0000259" key="17">
    <source>
        <dbReference type="PROSITE" id="PS50011"/>
    </source>
</evidence>
<evidence type="ECO:0000256" key="4">
    <source>
        <dbReference type="ARBA" id="ARBA00022527"/>
    </source>
</evidence>
<evidence type="ECO:0000256" key="2">
    <source>
        <dbReference type="ARBA" id="ARBA00012513"/>
    </source>
</evidence>
<evidence type="ECO:0000256" key="9">
    <source>
        <dbReference type="ARBA" id="ARBA00022840"/>
    </source>
</evidence>
<accession>A0A067KDE8</accession>
<dbReference type="GO" id="GO:0005886">
    <property type="term" value="C:plasma membrane"/>
    <property type="evidence" value="ECO:0007669"/>
    <property type="project" value="UniProtKB-SubCell"/>
</dbReference>
<dbReference type="PANTHER" id="PTHR47982">
    <property type="entry name" value="PROLINE-RICH RECEPTOR-LIKE PROTEIN KINASE PERK4"/>
    <property type="match status" value="1"/>
</dbReference>
<dbReference type="InterPro" id="IPR047117">
    <property type="entry name" value="PERK1-13-like"/>
</dbReference>
<evidence type="ECO:0000313" key="19">
    <source>
        <dbReference type="Proteomes" id="UP000027138"/>
    </source>
</evidence>
<evidence type="ECO:0000256" key="7">
    <source>
        <dbReference type="ARBA" id="ARBA00022741"/>
    </source>
</evidence>
<keyword evidence="9 14" id="KW-0067">ATP-binding</keyword>
<dbReference type="GO" id="GO:0004713">
    <property type="term" value="F:protein tyrosine kinase activity"/>
    <property type="evidence" value="ECO:0007669"/>
    <property type="project" value="InterPro"/>
</dbReference>
<keyword evidence="7 14" id="KW-0547">Nucleotide-binding</keyword>
<evidence type="ECO:0000256" key="3">
    <source>
        <dbReference type="ARBA" id="ARBA00022475"/>
    </source>
</evidence>
<dbReference type="Pfam" id="PF07714">
    <property type="entry name" value="PK_Tyr_Ser-Thr"/>
    <property type="match status" value="1"/>
</dbReference>
<reference evidence="18 19" key="1">
    <citation type="journal article" date="2014" name="PLoS ONE">
        <title>Global Analysis of Gene Expression Profiles in Physic Nut (Jatropha curcas L.) Seedlings Exposed to Salt Stress.</title>
        <authorList>
            <person name="Zhang L."/>
            <person name="Zhang C."/>
            <person name="Wu P."/>
            <person name="Chen Y."/>
            <person name="Li M."/>
            <person name="Jiang H."/>
            <person name="Wu G."/>
        </authorList>
    </citation>
    <scope>NUCLEOTIDE SEQUENCE [LARGE SCALE GENOMIC DNA]</scope>
    <source>
        <strain evidence="19">cv. GZQX0401</strain>
        <tissue evidence="18">Young leaves</tissue>
    </source>
</reference>
<evidence type="ECO:0000256" key="11">
    <source>
        <dbReference type="ARBA" id="ARBA00023136"/>
    </source>
</evidence>
<dbReference type="OrthoDB" id="4062651at2759"/>
<evidence type="ECO:0000256" key="6">
    <source>
        <dbReference type="ARBA" id="ARBA00022692"/>
    </source>
</evidence>
<protein>
    <recommendedName>
        <fullName evidence="2">non-specific serine/threonine protein kinase</fullName>
        <ecNumber evidence="2">2.7.11.1</ecNumber>
    </recommendedName>
</protein>
<gene>
    <name evidence="18" type="ORF">JCGZ_07787</name>
</gene>
<feature type="binding site" evidence="14">
    <location>
        <position position="309"/>
    </location>
    <ligand>
        <name>ATP</name>
        <dbReference type="ChEBI" id="CHEBI:30616"/>
    </ligand>
</feature>
<keyword evidence="11 16" id="KW-0472">Membrane</keyword>
<dbReference type="SUPFAM" id="SSF56112">
    <property type="entry name" value="Protein kinase-like (PK-like)"/>
    <property type="match status" value="1"/>
</dbReference>
<dbReference type="Gene3D" id="3.30.200.20">
    <property type="entry name" value="Phosphorylase Kinase, domain 1"/>
    <property type="match status" value="1"/>
</dbReference>
<feature type="domain" description="Protein kinase" evidence="17">
    <location>
        <begin position="281"/>
        <end position="559"/>
    </location>
</feature>
<dbReference type="PROSITE" id="PS00107">
    <property type="entry name" value="PROTEIN_KINASE_ATP"/>
    <property type="match status" value="1"/>
</dbReference>
<evidence type="ECO:0000256" key="8">
    <source>
        <dbReference type="ARBA" id="ARBA00022777"/>
    </source>
</evidence>
<evidence type="ECO:0000256" key="12">
    <source>
        <dbReference type="ARBA" id="ARBA00047899"/>
    </source>
</evidence>
<feature type="compositionally biased region" description="Pro residues" evidence="15">
    <location>
        <begin position="44"/>
        <end position="63"/>
    </location>
</feature>
<comment type="subcellular location">
    <subcellularLocation>
        <location evidence="1">Cell membrane</location>
        <topology evidence="1">Single-pass membrane protein</topology>
    </subcellularLocation>
</comment>
<feature type="region of interest" description="Disordered" evidence="15">
    <location>
        <begin position="35"/>
        <end position="137"/>
    </location>
</feature>
<keyword evidence="4" id="KW-0723">Serine/threonine-protein kinase</keyword>
<dbReference type="InterPro" id="IPR011009">
    <property type="entry name" value="Kinase-like_dom_sf"/>
</dbReference>
<keyword evidence="3" id="KW-1003">Cell membrane</keyword>
<name>A0A067KDE8_JATCU</name>
<sequence length="559" mass="60180">MSSPSISPAPAVSLVALSWPLPPIIAPFSSPPAPPLFVENASPQPLPGIPPFASPLPLSPLTPTPIEVAGAPSLSPSLSETPLTPLPTPSRATKAAPPPLTSQYAPSPFPPPPAETTPSSILPPAPSSFPLAPPTAAKSPGLSLPLANGNLPESSKQSHVSTGLIVGCVIGGVFLLLLFGLICIRNRNRRSSRRRSTTAYRPPSLEPKDNCKTIVAQHSQQNSWPDGAHVIRVQTGTFSLSPTSTSCGEENPMPIHGPSIVSGLSIGTFTYDELVAATNGFADANLIGEGGFGYVHKGFLGNGQEVAVKQLKEGSRQGEREFLAEIEIINRVHHKHLVSLIGHCIAATKRLLVYEFIPNNTLEFHLHGTAKELAYLHEDCNPTIVHRDIRAANILLDHNFEAKNSHHRTQPIGLPAKKESLVNWARPLLTEAIGHGNFKAFVDPRLENNYNTNQMASMVACAAACVRHSSWLRPQMSKVVRALEGHISAMDLYEVTEPDHNTLYDFASTSDYDHFQYNHDRKEHDMALSSRQYGISGYSGTTSEYGLNPSSSSSDSSNR</sequence>
<proteinExistence type="predicted"/>
<dbReference type="InterPro" id="IPR001245">
    <property type="entry name" value="Ser-Thr/Tyr_kinase_cat_dom"/>
</dbReference>
<keyword evidence="10 16" id="KW-1133">Transmembrane helix</keyword>
<feature type="region of interest" description="Disordered" evidence="15">
    <location>
        <begin position="539"/>
        <end position="559"/>
    </location>
</feature>
<dbReference type="AlphaFoldDB" id="A0A067KDE8"/>
<comment type="catalytic activity">
    <reaction evidence="12">
        <text>L-threonyl-[protein] + ATP = O-phospho-L-threonyl-[protein] + ADP + H(+)</text>
        <dbReference type="Rhea" id="RHEA:46608"/>
        <dbReference type="Rhea" id="RHEA-COMP:11060"/>
        <dbReference type="Rhea" id="RHEA-COMP:11605"/>
        <dbReference type="ChEBI" id="CHEBI:15378"/>
        <dbReference type="ChEBI" id="CHEBI:30013"/>
        <dbReference type="ChEBI" id="CHEBI:30616"/>
        <dbReference type="ChEBI" id="CHEBI:61977"/>
        <dbReference type="ChEBI" id="CHEBI:456216"/>
        <dbReference type="EC" id="2.7.11.1"/>
    </reaction>
</comment>
<evidence type="ECO:0000256" key="15">
    <source>
        <dbReference type="SAM" id="MobiDB-lite"/>
    </source>
</evidence>
<evidence type="ECO:0000256" key="5">
    <source>
        <dbReference type="ARBA" id="ARBA00022679"/>
    </source>
</evidence>
<keyword evidence="6 16" id="KW-0812">Transmembrane</keyword>
<keyword evidence="8" id="KW-0418">Kinase</keyword>
<dbReference type="PROSITE" id="PS00109">
    <property type="entry name" value="PROTEIN_KINASE_TYR"/>
    <property type="match status" value="1"/>
</dbReference>
<feature type="compositionally biased region" description="Low complexity" evidence="15">
    <location>
        <begin position="72"/>
        <end position="83"/>
    </location>
</feature>
<dbReference type="PANTHER" id="PTHR47982:SF22">
    <property type="entry name" value="PROLINE-RICH RECEPTOR-LIKE PROTEIN KINASE PERK14"/>
    <property type="match status" value="1"/>
</dbReference>
<evidence type="ECO:0000313" key="18">
    <source>
        <dbReference type="EMBL" id="KDP34216.1"/>
    </source>
</evidence>
<dbReference type="PROSITE" id="PS50011">
    <property type="entry name" value="PROTEIN_KINASE_DOM"/>
    <property type="match status" value="1"/>
</dbReference>
<feature type="transmembrane region" description="Helical" evidence="16">
    <location>
        <begin position="164"/>
        <end position="184"/>
    </location>
</feature>
<feature type="compositionally biased region" description="Pro residues" evidence="15">
    <location>
        <begin position="107"/>
        <end position="133"/>
    </location>
</feature>
<dbReference type="InterPro" id="IPR020635">
    <property type="entry name" value="Tyr_kinase_cat_dom"/>
</dbReference>
<evidence type="ECO:0000256" key="13">
    <source>
        <dbReference type="ARBA" id="ARBA00048679"/>
    </source>
</evidence>
<evidence type="ECO:0000256" key="16">
    <source>
        <dbReference type="SAM" id="Phobius"/>
    </source>
</evidence>
<organism evidence="18 19">
    <name type="scientific">Jatropha curcas</name>
    <name type="common">Barbados nut</name>
    <dbReference type="NCBI Taxonomy" id="180498"/>
    <lineage>
        <taxon>Eukaryota</taxon>
        <taxon>Viridiplantae</taxon>
        <taxon>Streptophyta</taxon>
        <taxon>Embryophyta</taxon>
        <taxon>Tracheophyta</taxon>
        <taxon>Spermatophyta</taxon>
        <taxon>Magnoliopsida</taxon>
        <taxon>eudicotyledons</taxon>
        <taxon>Gunneridae</taxon>
        <taxon>Pentapetalae</taxon>
        <taxon>rosids</taxon>
        <taxon>fabids</taxon>
        <taxon>Malpighiales</taxon>
        <taxon>Euphorbiaceae</taxon>
        <taxon>Crotonoideae</taxon>
        <taxon>Jatropheae</taxon>
        <taxon>Jatropha</taxon>
    </lineage>
</organism>
<dbReference type="Gene3D" id="1.10.510.10">
    <property type="entry name" value="Transferase(Phosphotransferase) domain 1"/>
    <property type="match status" value="2"/>
</dbReference>
<dbReference type="EMBL" id="KK914539">
    <property type="protein sequence ID" value="KDP34216.1"/>
    <property type="molecule type" value="Genomic_DNA"/>
</dbReference>
<feature type="compositionally biased region" description="Polar residues" evidence="15">
    <location>
        <begin position="539"/>
        <end position="549"/>
    </location>
</feature>